<dbReference type="AlphaFoldDB" id="A0A834W5Z7"/>
<reference evidence="7" key="1">
    <citation type="submission" date="2020-09" db="EMBL/GenBank/DDBJ databases">
        <title>Genome-Enabled Discovery of Anthraquinone Biosynthesis in Senna tora.</title>
        <authorList>
            <person name="Kang S.-H."/>
            <person name="Pandey R.P."/>
            <person name="Lee C.-M."/>
            <person name="Sim J.-S."/>
            <person name="Jeong J.-T."/>
            <person name="Choi B.-S."/>
            <person name="Jung M."/>
            <person name="Ginzburg D."/>
            <person name="Zhao K."/>
            <person name="Won S.Y."/>
            <person name="Oh T.-J."/>
            <person name="Yu Y."/>
            <person name="Kim N.-H."/>
            <person name="Lee O.R."/>
            <person name="Lee T.-H."/>
            <person name="Bashyal P."/>
            <person name="Kim T.-S."/>
            <person name="Lee W.-H."/>
            <person name="Kawkins C."/>
            <person name="Kim C.-K."/>
            <person name="Kim J.S."/>
            <person name="Ahn B.O."/>
            <person name="Rhee S.Y."/>
            <person name="Sohng J.K."/>
        </authorList>
    </citation>
    <scope>NUCLEOTIDE SEQUENCE</scope>
    <source>
        <tissue evidence="7">Leaf</tissue>
    </source>
</reference>
<dbReference type="InterPro" id="IPR007274">
    <property type="entry name" value="Cop_transporter"/>
</dbReference>
<dbReference type="EMBL" id="JAAIUW010000012">
    <property type="protein sequence ID" value="KAF7805414.1"/>
    <property type="molecule type" value="Genomic_DNA"/>
</dbReference>
<keyword evidence="6" id="KW-0813">Transport</keyword>
<evidence type="ECO:0000256" key="4">
    <source>
        <dbReference type="ARBA" id="ARBA00022989"/>
    </source>
</evidence>
<accession>A0A834W5Z7</accession>
<keyword evidence="4 6" id="KW-1133">Transmembrane helix</keyword>
<dbReference type="Pfam" id="PF04145">
    <property type="entry name" value="Ctr"/>
    <property type="match status" value="2"/>
</dbReference>
<gene>
    <name evidence="7" type="ORF">G2W53_037575</name>
</gene>
<comment type="similarity">
    <text evidence="1 6">Belongs to the copper transporter (Ctr) (TC 1.A.56) family. SLC31A subfamily.</text>
</comment>
<evidence type="ECO:0000256" key="5">
    <source>
        <dbReference type="ARBA" id="ARBA00023136"/>
    </source>
</evidence>
<evidence type="ECO:0000256" key="6">
    <source>
        <dbReference type="RuleBase" id="RU367022"/>
    </source>
</evidence>
<dbReference type="GO" id="GO:0005886">
    <property type="term" value="C:plasma membrane"/>
    <property type="evidence" value="ECO:0007669"/>
    <property type="project" value="TreeGrafter"/>
</dbReference>
<keyword evidence="2 6" id="KW-0812">Transmembrane</keyword>
<evidence type="ECO:0000256" key="3">
    <source>
        <dbReference type="ARBA" id="ARBA00022796"/>
    </source>
</evidence>
<dbReference type="Proteomes" id="UP000634136">
    <property type="component" value="Unassembled WGS sequence"/>
</dbReference>
<name>A0A834W5Z7_9FABA</name>
<keyword evidence="3 6" id="KW-0187">Copper transport</keyword>
<evidence type="ECO:0000256" key="2">
    <source>
        <dbReference type="ARBA" id="ARBA00022692"/>
    </source>
</evidence>
<dbReference type="PANTHER" id="PTHR12483">
    <property type="entry name" value="SOLUTE CARRIER FAMILY 31 COPPER TRANSPORTERS"/>
    <property type="match status" value="1"/>
</dbReference>
<keyword evidence="8" id="KW-1185">Reference proteome</keyword>
<sequence length="149" mass="16187">MHASSSSMNGTGGGMGMGHKMMMHMTFFWGTKVEILFHGWPADSTAMYALALFVIFVMAFLVECLSQSRFLINKAGSNHFLAALVQTATHAIRVGLAYLLMLALMSFNAGVFLVAVAGHAFGFFCFASSAFHKQEYQKGFNNLAPPLSC</sequence>
<organism evidence="7 8">
    <name type="scientific">Senna tora</name>
    <dbReference type="NCBI Taxonomy" id="362788"/>
    <lineage>
        <taxon>Eukaryota</taxon>
        <taxon>Viridiplantae</taxon>
        <taxon>Streptophyta</taxon>
        <taxon>Embryophyta</taxon>
        <taxon>Tracheophyta</taxon>
        <taxon>Spermatophyta</taxon>
        <taxon>Magnoliopsida</taxon>
        <taxon>eudicotyledons</taxon>
        <taxon>Gunneridae</taxon>
        <taxon>Pentapetalae</taxon>
        <taxon>rosids</taxon>
        <taxon>fabids</taxon>
        <taxon>Fabales</taxon>
        <taxon>Fabaceae</taxon>
        <taxon>Caesalpinioideae</taxon>
        <taxon>Cassia clade</taxon>
        <taxon>Senna</taxon>
    </lineage>
</organism>
<evidence type="ECO:0000256" key="1">
    <source>
        <dbReference type="ARBA" id="ARBA00006921"/>
    </source>
</evidence>
<keyword evidence="6" id="KW-0186">Copper</keyword>
<evidence type="ECO:0000313" key="8">
    <source>
        <dbReference type="Proteomes" id="UP000634136"/>
    </source>
</evidence>
<keyword evidence="5 6" id="KW-0472">Membrane</keyword>
<dbReference type="PANTHER" id="PTHR12483:SF24">
    <property type="entry name" value="COPPER TRANSPORTER 2-RELATED"/>
    <property type="match status" value="1"/>
</dbReference>
<keyword evidence="6" id="KW-0406">Ion transport</keyword>
<proteinExistence type="inferred from homology"/>
<dbReference type="GO" id="GO:0005375">
    <property type="term" value="F:copper ion transmembrane transporter activity"/>
    <property type="evidence" value="ECO:0007669"/>
    <property type="project" value="UniProtKB-UniRule"/>
</dbReference>
<protein>
    <recommendedName>
        <fullName evidence="6">Copper transport protein</fullName>
    </recommendedName>
</protein>
<comment type="subcellular location">
    <subcellularLocation>
        <location evidence="6">Membrane</location>
        <topology evidence="6">Multi-pass membrane protein</topology>
    </subcellularLocation>
</comment>
<evidence type="ECO:0000313" key="7">
    <source>
        <dbReference type="EMBL" id="KAF7805414.1"/>
    </source>
</evidence>
<dbReference type="OrthoDB" id="73901at2759"/>
<comment type="caution">
    <text evidence="7">The sequence shown here is derived from an EMBL/GenBank/DDBJ whole genome shotgun (WGS) entry which is preliminary data.</text>
</comment>
<feature type="transmembrane region" description="Helical" evidence="6">
    <location>
        <begin position="46"/>
        <end position="66"/>
    </location>
</feature>